<dbReference type="CDD" id="cd22910">
    <property type="entry name" value="HFD_H2B"/>
    <property type="match status" value="1"/>
</dbReference>
<evidence type="ECO:0000259" key="4">
    <source>
        <dbReference type="Pfam" id="PF00125"/>
    </source>
</evidence>
<dbReference type="PRINTS" id="PR00621">
    <property type="entry name" value="HISTONEH2B"/>
</dbReference>
<dbReference type="Gene3D" id="1.10.20.10">
    <property type="entry name" value="Histone, subunit A"/>
    <property type="match status" value="1"/>
</dbReference>
<dbReference type="Pfam" id="PF00125">
    <property type="entry name" value="Histone"/>
    <property type="match status" value="1"/>
</dbReference>
<dbReference type="EMBL" id="JAWXYG010000013">
    <property type="protein sequence ID" value="KAK4255172.1"/>
    <property type="molecule type" value="Genomic_DNA"/>
</dbReference>
<feature type="domain" description="Core Histone H2A/H2B/H3" evidence="4">
    <location>
        <begin position="147"/>
        <end position="224"/>
    </location>
</feature>
<dbReference type="SUPFAM" id="SSF47113">
    <property type="entry name" value="Histone-fold"/>
    <property type="match status" value="1"/>
</dbReference>
<name>A0AAE1M6F7_9FABA</name>
<evidence type="ECO:0000256" key="1">
    <source>
        <dbReference type="ARBA" id="ARBA00002001"/>
    </source>
</evidence>
<feature type="region of interest" description="Disordered" evidence="3">
    <location>
        <begin position="21"/>
        <end position="156"/>
    </location>
</feature>
<dbReference type="GO" id="GO:0046982">
    <property type="term" value="F:protein heterodimerization activity"/>
    <property type="evidence" value="ECO:0007669"/>
    <property type="project" value="InterPro"/>
</dbReference>
<protein>
    <recommendedName>
        <fullName evidence="4">Core Histone H2A/H2B/H3 domain-containing protein</fullName>
    </recommendedName>
</protein>
<dbReference type="InterPro" id="IPR009072">
    <property type="entry name" value="Histone-fold"/>
</dbReference>
<dbReference type="FunFam" id="1.10.20.10:FF:000043">
    <property type="entry name" value="Histone H2B"/>
    <property type="match status" value="1"/>
</dbReference>
<organism evidence="5 6">
    <name type="scientific">Acacia crassicarpa</name>
    <name type="common">northern wattle</name>
    <dbReference type="NCBI Taxonomy" id="499986"/>
    <lineage>
        <taxon>Eukaryota</taxon>
        <taxon>Viridiplantae</taxon>
        <taxon>Streptophyta</taxon>
        <taxon>Embryophyta</taxon>
        <taxon>Tracheophyta</taxon>
        <taxon>Spermatophyta</taxon>
        <taxon>Magnoliopsida</taxon>
        <taxon>eudicotyledons</taxon>
        <taxon>Gunneridae</taxon>
        <taxon>Pentapetalae</taxon>
        <taxon>rosids</taxon>
        <taxon>fabids</taxon>
        <taxon>Fabales</taxon>
        <taxon>Fabaceae</taxon>
        <taxon>Caesalpinioideae</taxon>
        <taxon>mimosoid clade</taxon>
        <taxon>Acacieae</taxon>
        <taxon>Acacia</taxon>
    </lineage>
</organism>
<dbReference type="GO" id="GO:0005634">
    <property type="term" value="C:nucleus"/>
    <property type="evidence" value="ECO:0007669"/>
    <property type="project" value="UniProtKB-ARBA"/>
</dbReference>
<dbReference type="SMART" id="SM00427">
    <property type="entry name" value="H2B"/>
    <property type="match status" value="1"/>
</dbReference>
<dbReference type="GO" id="GO:0030527">
    <property type="term" value="F:structural constituent of chromatin"/>
    <property type="evidence" value="ECO:0007669"/>
    <property type="project" value="InterPro"/>
</dbReference>
<dbReference type="InterPro" id="IPR000558">
    <property type="entry name" value="Histone_H2B"/>
</dbReference>
<evidence type="ECO:0000313" key="5">
    <source>
        <dbReference type="EMBL" id="KAK4255172.1"/>
    </source>
</evidence>
<feature type="compositionally biased region" description="Basic and acidic residues" evidence="3">
    <location>
        <begin position="68"/>
        <end position="145"/>
    </location>
</feature>
<keyword evidence="6" id="KW-1185">Reference proteome</keyword>
<dbReference type="Proteomes" id="UP001293593">
    <property type="component" value="Unassembled WGS sequence"/>
</dbReference>
<gene>
    <name evidence="5" type="ORF">QN277_008202</name>
</gene>
<dbReference type="AlphaFoldDB" id="A0AAE1M6F7"/>
<evidence type="ECO:0000256" key="3">
    <source>
        <dbReference type="SAM" id="MobiDB-lite"/>
    </source>
</evidence>
<dbReference type="PANTHER" id="PTHR23428">
    <property type="entry name" value="HISTONE H2B"/>
    <property type="match status" value="1"/>
</dbReference>
<comment type="function">
    <text evidence="1">Core component of nucleosome. Nucleosomes wrap and compact DNA into chromatin, limiting DNA accessibility to the cellular machineries which require DNA as a template. Histones thereby play a central role in transcription regulation, DNA repair, DNA replication and chromosomal stability. DNA accessibility is regulated via a complex set of post-translational modifications of histones, also called histone code, and nucleosome remodeling.</text>
</comment>
<evidence type="ECO:0000256" key="2">
    <source>
        <dbReference type="ARBA" id="ARBA00006846"/>
    </source>
</evidence>
<comment type="similarity">
    <text evidence="2">Belongs to the histone H2B family.</text>
</comment>
<accession>A0AAE1M6F7</accession>
<comment type="caution">
    <text evidence="5">The sequence shown here is derived from an EMBL/GenBank/DDBJ whole genome shotgun (WGS) entry which is preliminary data.</text>
</comment>
<dbReference type="GO" id="GO:0000786">
    <property type="term" value="C:nucleosome"/>
    <property type="evidence" value="ECO:0007669"/>
    <property type="project" value="InterPro"/>
</dbReference>
<evidence type="ECO:0000313" key="6">
    <source>
        <dbReference type="Proteomes" id="UP001293593"/>
    </source>
</evidence>
<proteinExistence type="inferred from homology"/>
<dbReference type="InterPro" id="IPR007125">
    <property type="entry name" value="H2A/H2B/H3"/>
</dbReference>
<reference evidence="5" key="1">
    <citation type="submission" date="2023-10" db="EMBL/GenBank/DDBJ databases">
        <title>Chromosome-level genome of the transformable northern wattle, Acacia crassicarpa.</title>
        <authorList>
            <person name="Massaro I."/>
            <person name="Sinha N.R."/>
            <person name="Poethig S."/>
            <person name="Leichty A.R."/>
        </authorList>
    </citation>
    <scope>NUCLEOTIDE SEQUENCE</scope>
    <source>
        <strain evidence="5">Acra3RX</strain>
        <tissue evidence="5">Leaf</tissue>
    </source>
</reference>
<dbReference type="GO" id="GO:0003677">
    <property type="term" value="F:DNA binding"/>
    <property type="evidence" value="ECO:0007669"/>
    <property type="project" value="InterPro"/>
</dbReference>
<sequence length="249" mass="28081">MAPKRAKNIVVKSTRKVVVQESTVQVSALKRSRRSSKDIESEEEANNLTADNVRTIPVQEATTPQQKTEQEKPMKEGTIEQEKPMKEGTTEQEKPMKEGTTEQEKPMKEGTTEQEKPMKEGTTEQEKPMKEGTTEQEKPMKEGTKGRKRKRKKVGEGGEGYRRYVYKVLKQVHPEMGISFQAMTILNNLMTDMFERLADEATRLKTYTGHATLSSREIQGAVKLLLPGELGKHAIAEGAKAVSNYMSHE</sequence>